<dbReference type="GO" id="GO:0071555">
    <property type="term" value="P:cell wall organization"/>
    <property type="evidence" value="ECO:0007669"/>
    <property type="project" value="UniProtKB-KW"/>
</dbReference>
<organism evidence="15 16">
    <name type="scientific">Desertihabitans brevis</name>
    <dbReference type="NCBI Taxonomy" id="2268447"/>
    <lineage>
        <taxon>Bacteria</taxon>
        <taxon>Bacillati</taxon>
        <taxon>Actinomycetota</taxon>
        <taxon>Actinomycetes</taxon>
        <taxon>Propionibacteriales</taxon>
        <taxon>Propionibacteriaceae</taxon>
        <taxon>Desertihabitans</taxon>
    </lineage>
</organism>
<evidence type="ECO:0000259" key="12">
    <source>
        <dbReference type="Pfam" id="PF01225"/>
    </source>
</evidence>
<evidence type="ECO:0000256" key="6">
    <source>
        <dbReference type="ARBA" id="ARBA00022960"/>
    </source>
</evidence>
<dbReference type="UniPathway" id="UPA00219"/>
<comment type="pathway">
    <text evidence="10 11">Cell wall biogenesis; peptidoglycan biosynthesis.</text>
</comment>
<evidence type="ECO:0000256" key="8">
    <source>
        <dbReference type="ARBA" id="ARBA00023306"/>
    </source>
</evidence>
<dbReference type="SUPFAM" id="SSF53623">
    <property type="entry name" value="MurD-like peptide ligases, catalytic domain"/>
    <property type="match status" value="1"/>
</dbReference>
<keyword evidence="4 10" id="KW-0547">Nucleotide-binding</keyword>
<name>A0A367YY01_9ACTN</name>
<dbReference type="SUPFAM" id="SSF63418">
    <property type="entry name" value="MurE/MurF N-terminal domain"/>
    <property type="match status" value="1"/>
</dbReference>
<dbReference type="Gene3D" id="3.40.1190.10">
    <property type="entry name" value="Mur-like, catalytic domain"/>
    <property type="match status" value="1"/>
</dbReference>
<dbReference type="HAMAP" id="MF_02019">
    <property type="entry name" value="MurF"/>
    <property type="match status" value="1"/>
</dbReference>
<dbReference type="GO" id="GO:0051301">
    <property type="term" value="P:cell division"/>
    <property type="evidence" value="ECO:0007669"/>
    <property type="project" value="UniProtKB-KW"/>
</dbReference>
<dbReference type="PANTHER" id="PTHR43024:SF1">
    <property type="entry name" value="UDP-N-ACETYLMURAMOYL-TRIPEPTIDE--D-ALANYL-D-ALANINE LIGASE"/>
    <property type="match status" value="1"/>
</dbReference>
<dbReference type="InterPro" id="IPR004101">
    <property type="entry name" value="Mur_ligase_C"/>
</dbReference>
<dbReference type="Pfam" id="PF08245">
    <property type="entry name" value="Mur_ligase_M"/>
    <property type="match status" value="1"/>
</dbReference>
<evidence type="ECO:0000256" key="10">
    <source>
        <dbReference type="HAMAP-Rule" id="MF_02019"/>
    </source>
</evidence>
<dbReference type="InterPro" id="IPR035911">
    <property type="entry name" value="MurE/MurF_N"/>
</dbReference>
<comment type="similarity">
    <text evidence="10">Belongs to the MurCDEF family. MurF subfamily.</text>
</comment>
<accession>A0A367YY01</accession>
<comment type="function">
    <text evidence="10 11">Involved in cell wall formation. Catalyzes the final step in the synthesis of UDP-N-acetylmuramoyl-pentapeptide, the precursor of murein.</text>
</comment>
<keyword evidence="1 10" id="KW-0963">Cytoplasm</keyword>
<feature type="domain" description="Mur ligase C-terminal" evidence="13">
    <location>
        <begin position="327"/>
        <end position="466"/>
    </location>
</feature>
<evidence type="ECO:0000256" key="2">
    <source>
        <dbReference type="ARBA" id="ARBA00022598"/>
    </source>
</evidence>
<evidence type="ECO:0000256" key="7">
    <source>
        <dbReference type="ARBA" id="ARBA00022984"/>
    </source>
</evidence>
<dbReference type="GO" id="GO:0008766">
    <property type="term" value="F:UDP-N-acetylmuramoylalanyl-D-glutamyl-2,6-diaminopimelate-D-alanyl-D-alanine ligase activity"/>
    <property type="evidence" value="ECO:0007669"/>
    <property type="project" value="RHEA"/>
</dbReference>
<feature type="domain" description="Mur ligase N-terminal catalytic" evidence="12">
    <location>
        <begin position="29"/>
        <end position="84"/>
    </location>
</feature>
<reference evidence="15 16" key="1">
    <citation type="submission" date="2018-07" db="EMBL/GenBank/DDBJ databases">
        <title>Desertimonas flava gen. nov. sp. nov.</title>
        <authorList>
            <person name="Liu S."/>
        </authorList>
    </citation>
    <scope>NUCLEOTIDE SEQUENCE [LARGE SCALE GENOMIC DNA]</scope>
    <source>
        <strain evidence="15 16">16Sb5-5</strain>
    </source>
</reference>
<dbReference type="GO" id="GO:0009252">
    <property type="term" value="P:peptidoglycan biosynthetic process"/>
    <property type="evidence" value="ECO:0007669"/>
    <property type="project" value="UniProtKB-UniRule"/>
</dbReference>
<dbReference type="Proteomes" id="UP000252770">
    <property type="component" value="Unassembled WGS sequence"/>
</dbReference>
<dbReference type="Pfam" id="PF01225">
    <property type="entry name" value="Mur_ligase"/>
    <property type="match status" value="1"/>
</dbReference>
<dbReference type="GO" id="GO:0008360">
    <property type="term" value="P:regulation of cell shape"/>
    <property type="evidence" value="ECO:0007669"/>
    <property type="project" value="UniProtKB-KW"/>
</dbReference>
<dbReference type="InterPro" id="IPR005863">
    <property type="entry name" value="UDP-N-AcMur_synth"/>
</dbReference>
<evidence type="ECO:0000256" key="4">
    <source>
        <dbReference type="ARBA" id="ARBA00022741"/>
    </source>
</evidence>
<evidence type="ECO:0000259" key="14">
    <source>
        <dbReference type="Pfam" id="PF08245"/>
    </source>
</evidence>
<dbReference type="NCBIfam" id="TIGR01143">
    <property type="entry name" value="murF"/>
    <property type="match status" value="1"/>
</dbReference>
<protein>
    <recommendedName>
        <fullName evidence="10 11">UDP-N-acetylmuramoyl-tripeptide--D-alanyl-D-alanine ligase</fullName>
        <ecNumber evidence="10 11">6.3.2.10</ecNumber>
    </recommendedName>
    <alternativeName>
        <fullName evidence="10">D-alanyl-D-alanine-adding enzyme</fullName>
    </alternativeName>
</protein>
<dbReference type="GO" id="GO:0005524">
    <property type="term" value="F:ATP binding"/>
    <property type="evidence" value="ECO:0007669"/>
    <property type="project" value="UniProtKB-UniRule"/>
</dbReference>
<evidence type="ECO:0000256" key="3">
    <source>
        <dbReference type="ARBA" id="ARBA00022618"/>
    </source>
</evidence>
<dbReference type="SUPFAM" id="SSF53244">
    <property type="entry name" value="MurD-like peptide ligases, peptide-binding domain"/>
    <property type="match status" value="1"/>
</dbReference>
<evidence type="ECO:0000256" key="5">
    <source>
        <dbReference type="ARBA" id="ARBA00022840"/>
    </source>
</evidence>
<evidence type="ECO:0000313" key="15">
    <source>
        <dbReference type="EMBL" id="RCK70607.1"/>
    </source>
</evidence>
<feature type="domain" description="Mur ligase central" evidence="14">
    <location>
        <begin position="106"/>
        <end position="303"/>
    </location>
</feature>
<keyword evidence="8 10" id="KW-0131">Cell cycle</keyword>
<keyword evidence="16" id="KW-1185">Reference proteome</keyword>
<comment type="caution">
    <text evidence="15">The sequence shown here is derived from an EMBL/GenBank/DDBJ whole genome shotgun (WGS) entry which is preliminary data.</text>
</comment>
<keyword evidence="3 10" id="KW-0132">Cell division</keyword>
<dbReference type="EC" id="6.3.2.10" evidence="10 11"/>
<dbReference type="InterPro" id="IPR013221">
    <property type="entry name" value="Mur_ligase_cen"/>
</dbReference>
<keyword evidence="6 10" id="KW-0133">Cell shape</keyword>
<dbReference type="Gene3D" id="3.90.190.20">
    <property type="entry name" value="Mur ligase, C-terminal domain"/>
    <property type="match status" value="1"/>
</dbReference>
<proteinExistence type="inferred from homology"/>
<evidence type="ECO:0000259" key="13">
    <source>
        <dbReference type="Pfam" id="PF02875"/>
    </source>
</evidence>
<feature type="binding site" evidence="10">
    <location>
        <begin position="108"/>
        <end position="114"/>
    </location>
    <ligand>
        <name>ATP</name>
        <dbReference type="ChEBI" id="CHEBI:30616"/>
    </ligand>
</feature>
<keyword evidence="9 10" id="KW-0961">Cell wall biogenesis/degradation</keyword>
<dbReference type="EMBL" id="QOUI01000002">
    <property type="protein sequence ID" value="RCK70607.1"/>
    <property type="molecule type" value="Genomic_DNA"/>
</dbReference>
<evidence type="ECO:0000256" key="9">
    <source>
        <dbReference type="ARBA" id="ARBA00023316"/>
    </source>
</evidence>
<dbReference type="Gene3D" id="3.40.1390.10">
    <property type="entry name" value="MurE/MurF, N-terminal domain"/>
    <property type="match status" value="1"/>
</dbReference>
<dbReference type="InterPro" id="IPR051046">
    <property type="entry name" value="MurCDEF_CellWall_CoF430Synth"/>
</dbReference>
<dbReference type="Pfam" id="PF02875">
    <property type="entry name" value="Mur_ligase_C"/>
    <property type="match status" value="1"/>
</dbReference>
<dbReference type="AlphaFoldDB" id="A0A367YY01"/>
<dbReference type="InterPro" id="IPR000713">
    <property type="entry name" value="Mur_ligase_N"/>
</dbReference>
<evidence type="ECO:0000256" key="1">
    <source>
        <dbReference type="ARBA" id="ARBA00022490"/>
    </source>
</evidence>
<keyword evidence="2 10" id="KW-0436">Ligase</keyword>
<dbReference type="InterPro" id="IPR036565">
    <property type="entry name" value="Mur-like_cat_sf"/>
</dbReference>
<dbReference type="GO" id="GO:0005737">
    <property type="term" value="C:cytoplasm"/>
    <property type="evidence" value="ECO:0007669"/>
    <property type="project" value="UniProtKB-SubCell"/>
</dbReference>
<gene>
    <name evidence="10" type="primary">murF</name>
    <name evidence="15" type="ORF">DT076_04070</name>
</gene>
<dbReference type="InterPro" id="IPR036615">
    <property type="entry name" value="Mur_ligase_C_dom_sf"/>
</dbReference>
<keyword evidence="7 10" id="KW-0573">Peptidoglycan synthesis</keyword>
<sequence>MQPRTLAELAHQVGGTVHGPGTATVGPDVVIDSRRAGAGALFVALRGEQVDGHDYAAAAAANGAAAVLGQRPTELPTVVVDDAVAALGRLGRACVDAVPGLTVLAVTGSSGKTSTKDLLAQVLEPAGECVAPEGNHNNEIGVPLTATRVGPGTRFLVSEMGARGVGHIAYLCTLTPPDVAIALNVGTAHLGEFGGRDAVARAKGEIVASLDPDGWAVLNADDERVLAMRERTRGRVALFALDARPPQPADRAVWATDVRAAEAGRYRFTLHCADAEGEDACEVALVGVGRHQVANALAAATAARCAGLALPAIGAALSTASSRSRWRMEVATRDDGVVVLNDSYNANPESMRAALAVASELVAEQRRSRPGARLVAVLGDMLELGESTTEEHIRLGADARAAGVDELVVLGDQAAEVLAGFAGPSGRGRRPEVDVPATVLQAPGQVAGLLEPRLAAGDVVLVKASRSLQLQTAAEELVRGTQTQRREKE</sequence>
<keyword evidence="5 10" id="KW-0067">ATP-binding</keyword>
<evidence type="ECO:0000256" key="11">
    <source>
        <dbReference type="RuleBase" id="RU004136"/>
    </source>
</evidence>
<comment type="subcellular location">
    <subcellularLocation>
        <location evidence="10 11">Cytoplasm</location>
    </subcellularLocation>
</comment>
<dbReference type="GO" id="GO:0047480">
    <property type="term" value="F:UDP-N-acetylmuramoyl-tripeptide-D-alanyl-D-alanine ligase activity"/>
    <property type="evidence" value="ECO:0007669"/>
    <property type="project" value="UniProtKB-UniRule"/>
</dbReference>
<evidence type="ECO:0000313" key="16">
    <source>
        <dbReference type="Proteomes" id="UP000252770"/>
    </source>
</evidence>
<dbReference type="PANTHER" id="PTHR43024">
    <property type="entry name" value="UDP-N-ACETYLMURAMOYL-TRIPEPTIDE--D-ALANYL-D-ALANINE LIGASE"/>
    <property type="match status" value="1"/>
</dbReference>
<comment type="catalytic activity">
    <reaction evidence="10 11">
        <text>D-alanyl-D-alanine + UDP-N-acetyl-alpha-D-muramoyl-L-alanyl-gamma-D-glutamyl-meso-2,6-diaminopimelate + ATP = UDP-N-acetyl-alpha-D-muramoyl-L-alanyl-gamma-D-glutamyl-meso-2,6-diaminopimeloyl-D-alanyl-D-alanine + ADP + phosphate + H(+)</text>
        <dbReference type="Rhea" id="RHEA:28374"/>
        <dbReference type="ChEBI" id="CHEBI:15378"/>
        <dbReference type="ChEBI" id="CHEBI:30616"/>
        <dbReference type="ChEBI" id="CHEBI:43474"/>
        <dbReference type="ChEBI" id="CHEBI:57822"/>
        <dbReference type="ChEBI" id="CHEBI:61386"/>
        <dbReference type="ChEBI" id="CHEBI:83905"/>
        <dbReference type="ChEBI" id="CHEBI:456216"/>
        <dbReference type="EC" id="6.3.2.10"/>
    </reaction>
</comment>